<dbReference type="STRING" id="1088818.A0A2I0ATY7"/>
<dbReference type="OrthoDB" id="435282at2759"/>
<sequence length="343" mass="38196">MGSSEMKGVKLRAKRASGSSAAERSAYFARREAAKVLRCVLQGDARRRATASIKSLVYSPSVRNKKATFALVCQTLKFLPVLKNVLAATSLLSTKWKKQAELMYITAYDVLFGLKVGMIGSIEKFLISHKTSLQSALSNICANSQAKNVDRLVLDNRPHVVPKPRYVRVNTLKIDIDFARRELERIAIVKEDDIVPDILVLPGRSDLHRHHMVLDGSIFLQGKASTMVAAALNPKPGWKVLDACAAPGNKTAHLAALLKGTGEIIACEINKKRLECLKDTISRSGAHNVKILNRDFLDINARDSPFSQGSCYSFRPFLLWLWNLCRKTRLFAPIVLPRCSYHR</sequence>
<dbReference type="PANTHER" id="PTHR22807">
    <property type="entry name" value="NOP2 YEAST -RELATED NOL1/NOP2/FMU SUN DOMAIN-CONTAINING"/>
    <property type="match status" value="1"/>
</dbReference>
<feature type="domain" description="SAM-dependent MTase RsmB/NOP-type" evidence="6">
    <location>
        <begin position="155"/>
        <end position="343"/>
    </location>
</feature>
<feature type="binding site" evidence="5">
    <location>
        <begin position="244"/>
        <end position="250"/>
    </location>
    <ligand>
        <name>S-adenosyl-L-methionine</name>
        <dbReference type="ChEBI" id="CHEBI:59789"/>
    </ligand>
</feature>
<reference evidence="7 8" key="1">
    <citation type="journal article" date="2017" name="Nature">
        <title>The Apostasia genome and the evolution of orchids.</title>
        <authorList>
            <person name="Zhang G.Q."/>
            <person name="Liu K.W."/>
            <person name="Li Z."/>
            <person name="Lohaus R."/>
            <person name="Hsiao Y.Y."/>
            <person name="Niu S.C."/>
            <person name="Wang J.Y."/>
            <person name="Lin Y.C."/>
            <person name="Xu Q."/>
            <person name="Chen L.J."/>
            <person name="Yoshida K."/>
            <person name="Fujiwara S."/>
            <person name="Wang Z.W."/>
            <person name="Zhang Y.Q."/>
            <person name="Mitsuda N."/>
            <person name="Wang M."/>
            <person name="Liu G.H."/>
            <person name="Pecoraro L."/>
            <person name="Huang H.X."/>
            <person name="Xiao X.J."/>
            <person name="Lin M."/>
            <person name="Wu X.Y."/>
            <person name="Wu W.L."/>
            <person name="Chen Y.Y."/>
            <person name="Chang S.B."/>
            <person name="Sakamoto S."/>
            <person name="Ohme-Takagi M."/>
            <person name="Yagi M."/>
            <person name="Zeng S.J."/>
            <person name="Shen C.Y."/>
            <person name="Yeh C.M."/>
            <person name="Luo Y.B."/>
            <person name="Tsai W.C."/>
            <person name="Van de Peer Y."/>
            <person name="Liu Z.J."/>
        </authorList>
    </citation>
    <scope>NUCLEOTIDE SEQUENCE [LARGE SCALE GENOMIC DNA]</scope>
    <source>
        <strain evidence="8">cv. Shenzhen</strain>
        <tissue evidence="7">Stem</tissue>
    </source>
</reference>
<dbReference type="AlphaFoldDB" id="A0A2I0ATY7"/>
<accession>A0A2I0ATY7</accession>
<proteinExistence type="inferred from homology"/>
<name>A0A2I0ATY7_9ASPA</name>
<dbReference type="Proteomes" id="UP000236161">
    <property type="component" value="Unassembled WGS sequence"/>
</dbReference>
<evidence type="ECO:0000256" key="3">
    <source>
        <dbReference type="ARBA" id="ARBA00022691"/>
    </source>
</evidence>
<evidence type="ECO:0000256" key="1">
    <source>
        <dbReference type="ARBA" id="ARBA00022603"/>
    </source>
</evidence>
<comment type="similarity">
    <text evidence="5">Belongs to the class I-like SAM-binding methyltransferase superfamily. RsmB/NOP family.</text>
</comment>
<dbReference type="Pfam" id="PF21153">
    <property type="entry name" value="NSUN5_N"/>
    <property type="match status" value="1"/>
</dbReference>
<dbReference type="PROSITE" id="PS51686">
    <property type="entry name" value="SAM_MT_RSMB_NOP"/>
    <property type="match status" value="1"/>
</dbReference>
<dbReference type="InterPro" id="IPR023267">
    <property type="entry name" value="RCMT"/>
</dbReference>
<keyword evidence="1 5" id="KW-0489">Methyltransferase</keyword>
<evidence type="ECO:0000256" key="5">
    <source>
        <dbReference type="PROSITE-ProRule" id="PRU01023"/>
    </source>
</evidence>
<dbReference type="PANTHER" id="PTHR22807:SF4">
    <property type="entry name" value="28S RRNA (CYTOSINE-C(5))-METHYLTRANSFERASE"/>
    <property type="match status" value="1"/>
</dbReference>
<dbReference type="EMBL" id="KZ451950">
    <property type="protein sequence ID" value="PKA59011.1"/>
    <property type="molecule type" value="Genomic_DNA"/>
</dbReference>
<evidence type="ECO:0000313" key="7">
    <source>
        <dbReference type="EMBL" id="PKA59011.1"/>
    </source>
</evidence>
<dbReference type="Pfam" id="PF01189">
    <property type="entry name" value="Methyltr_RsmB-F"/>
    <property type="match status" value="1"/>
</dbReference>
<dbReference type="GO" id="GO:0005730">
    <property type="term" value="C:nucleolus"/>
    <property type="evidence" value="ECO:0007669"/>
    <property type="project" value="TreeGrafter"/>
</dbReference>
<dbReference type="EC" id="2.1.1.-" evidence="7"/>
<feature type="binding site" evidence="5">
    <location>
        <position position="295"/>
    </location>
    <ligand>
        <name>S-adenosyl-L-methionine</name>
        <dbReference type="ChEBI" id="CHEBI:59789"/>
    </ligand>
</feature>
<feature type="binding site" evidence="5">
    <location>
        <position position="268"/>
    </location>
    <ligand>
        <name>S-adenosyl-L-methionine</name>
        <dbReference type="ChEBI" id="CHEBI:59789"/>
    </ligand>
</feature>
<dbReference type="GO" id="GO:0008173">
    <property type="term" value="F:RNA methyltransferase activity"/>
    <property type="evidence" value="ECO:0007669"/>
    <property type="project" value="InterPro"/>
</dbReference>
<organism evidence="7 8">
    <name type="scientific">Apostasia shenzhenica</name>
    <dbReference type="NCBI Taxonomy" id="1088818"/>
    <lineage>
        <taxon>Eukaryota</taxon>
        <taxon>Viridiplantae</taxon>
        <taxon>Streptophyta</taxon>
        <taxon>Embryophyta</taxon>
        <taxon>Tracheophyta</taxon>
        <taxon>Spermatophyta</taxon>
        <taxon>Magnoliopsida</taxon>
        <taxon>Liliopsida</taxon>
        <taxon>Asparagales</taxon>
        <taxon>Orchidaceae</taxon>
        <taxon>Apostasioideae</taxon>
        <taxon>Apostasia</taxon>
    </lineage>
</organism>
<evidence type="ECO:0000259" key="6">
    <source>
        <dbReference type="PROSITE" id="PS51686"/>
    </source>
</evidence>
<dbReference type="CDD" id="cd02440">
    <property type="entry name" value="AdoMet_MTases"/>
    <property type="match status" value="1"/>
</dbReference>
<protein>
    <submittedName>
        <fullName evidence="7">Putative methyltransferase</fullName>
        <ecNumber evidence="7">2.1.1.-</ecNumber>
    </submittedName>
</protein>
<evidence type="ECO:0000313" key="8">
    <source>
        <dbReference type="Proteomes" id="UP000236161"/>
    </source>
</evidence>
<dbReference type="GO" id="GO:0003723">
    <property type="term" value="F:RNA binding"/>
    <property type="evidence" value="ECO:0007669"/>
    <property type="project" value="UniProtKB-UniRule"/>
</dbReference>
<evidence type="ECO:0000256" key="2">
    <source>
        <dbReference type="ARBA" id="ARBA00022679"/>
    </source>
</evidence>
<keyword evidence="3 5" id="KW-0949">S-adenosyl-L-methionine</keyword>
<dbReference type="InterPro" id="IPR029063">
    <property type="entry name" value="SAM-dependent_MTases_sf"/>
</dbReference>
<dbReference type="SUPFAM" id="SSF53335">
    <property type="entry name" value="S-adenosyl-L-methionine-dependent methyltransferases"/>
    <property type="match status" value="1"/>
</dbReference>
<dbReference type="InterPro" id="IPR048889">
    <property type="entry name" value="NSUN5_RCM1_N"/>
</dbReference>
<dbReference type="InterPro" id="IPR001678">
    <property type="entry name" value="MeTrfase_RsmB-F_NOP2_dom"/>
</dbReference>
<evidence type="ECO:0000256" key="4">
    <source>
        <dbReference type="ARBA" id="ARBA00022884"/>
    </source>
</evidence>
<keyword evidence="2 5" id="KW-0808">Transferase</keyword>
<dbReference type="Gene3D" id="3.40.50.150">
    <property type="entry name" value="Vaccinia Virus protein VP39"/>
    <property type="match status" value="1"/>
</dbReference>
<keyword evidence="8" id="KW-1185">Reference proteome</keyword>
<dbReference type="GO" id="GO:0070475">
    <property type="term" value="P:rRNA base methylation"/>
    <property type="evidence" value="ECO:0007669"/>
    <property type="project" value="TreeGrafter"/>
</dbReference>
<dbReference type="InterPro" id="IPR049560">
    <property type="entry name" value="MeTrfase_RsmB-F_NOP2_cat"/>
</dbReference>
<comment type="caution">
    <text evidence="5">Lacks conserved residue(s) required for the propagation of feature annotation.</text>
</comment>
<keyword evidence="4 5" id="KW-0694">RNA-binding</keyword>
<gene>
    <name evidence="7" type="ORF">AXF42_Ash001104</name>
</gene>